<feature type="transmembrane region" description="Helical" evidence="1">
    <location>
        <begin position="978"/>
        <end position="1001"/>
    </location>
</feature>
<evidence type="ECO:0000313" key="2">
    <source>
        <dbReference type="EMBL" id="PPK76895.1"/>
    </source>
</evidence>
<organism evidence="2 3">
    <name type="scientific">Lacrimispora xylanisolvens</name>
    <dbReference type="NCBI Taxonomy" id="384636"/>
    <lineage>
        <taxon>Bacteria</taxon>
        <taxon>Bacillati</taxon>
        <taxon>Bacillota</taxon>
        <taxon>Clostridia</taxon>
        <taxon>Lachnospirales</taxon>
        <taxon>Lachnospiraceae</taxon>
        <taxon>Lacrimispora</taxon>
    </lineage>
</organism>
<feature type="transmembrane region" description="Helical" evidence="1">
    <location>
        <begin position="354"/>
        <end position="374"/>
    </location>
</feature>
<keyword evidence="1" id="KW-0812">Transmembrane</keyword>
<dbReference type="Gene3D" id="3.30.70.1440">
    <property type="entry name" value="Multidrug efflux transporter AcrB pore domain"/>
    <property type="match status" value="1"/>
</dbReference>
<sequence length="1015" mass="109850">MGMTKFVLKRPITAILAVLCLLVFGLSSVFSSKLELTPEMNFPMLLVTTTYAGASPEDINDLVTKPIEESVGTLSGVKNIQSSSQQNISIVYMEYNYGTDMNKAYNDLKKKMDSLDLPKEVEKPSIMEFNINDMPSMTLSIKDPSQNNLYNYVNDKIVPEFEKITSVASVNISGGQEGYVRVNLIPEKMKQYHLNMDSISQAIKAADFTYPAGKTEVGKRELSVSTGVDVKTVEALKKVPIVASNGKTIYMEDIADISETNEKQTAIGRYNGDDTITVSLSKQQKNSAVDVSRAVKKTIESLEKDYSKLQVVVVDDTSDQITTALGSVKDTMIAAVIISMVIIFLFFGDIKASLIVGTSIPVSILVSLIMMAAMGFSLNVITMSSIVLGVGMMVDNSIVVLESCFRSQKGTGFREYMSAALEGTGVVMQSVLGGTLTTCVVFIPLAFLAGLTGQLFKPLGFTIVFCIMASFFSAITIVPLCYSRFRPVERQHSPMGGFVRGLQSIYRKIVDKLLNRRALVMVISVLLLLASFGFASKLGFELMPSVDQGTITVTAQMKPGIKVEEADKILKKLEGIVTSEEDLKSYMVSYGGQALSFSGGTNGTVTAYLKKDRKLTTDQVVNKWKKMMNQVPDCNVTVKSTSSVSDMGGGNKSDYEVILQSAQLDQLKQVSDQMVNELSARPEMIKVHSDLENAAPVIKVRVDPIQAAAEGISPAAVGGMLNGMLSGVKAMTMDVNGQNVDVKVQYPDDAYNTLEKVEGVLVPNNLGGSVALTDIAKIGYEDSPTAINRKNKQYLVTITGSFTDAVKNKKDKAAAIKELDSKVTGKYLNDSVTRAKNSEDASMQEELGNLMKAILIATFLVFVVMAAQFESFKFSLMVMTTIPFSLIGSFGCLLAAGVAISMPSMLGFLMLIGTVVNSGILYVDTVNQYRASMDKRTALVEAGATRLRPILMTTLTTIVSMVPMALGIGTNTETMQGLALVNVGGLTASTILSMLMLPVYYSLMSGKTDKTQLPD</sequence>
<proteinExistence type="predicted"/>
<dbReference type="SUPFAM" id="SSF82714">
    <property type="entry name" value="Multidrug efflux transporter AcrB TolC docking domain, DN and DC subdomains"/>
    <property type="match status" value="2"/>
</dbReference>
<dbReference type="InterPro" id="IPR027463">
    <property type="entry name" value="AcrB_DN_DC_subdom"/>
</dbReference>
<comment type="caution">
    <text evidence="2">The sequence shown here is derived from an EMBL/GenBank/DDBJ whole genome shotgun (WGS) entry which is preliminary data.</text>
</comment>
<reference evidence="2 3" key="1">
    <citation type="submission" date="2018-02" db="EMBL/GenBank/DDBJ databases">
        <title>Genomic Encyclopedia of Archaeal and Bacterial Type Strains, Phase II (KMG-II): from individual species to whole genera.</title>
        <authorList>
            <person name="Goeker M."/>
        </authorList>
    </citation>
    <scope>NUCLEOTIDE SEQUENCE [LARGE SCALE GENOMIC DNA]</scope>
    <source>
        <strain evidence="2 3">DSM 3808</strain>
    </source>
</reference>
<dbReference type="Gene3D" id="3.30.2090.10">
    <property type="entry name" value="Multidrug efflux transporter AcrB TolC docking domain, DN and DC subdomains"/>
    <property type="match status" value="2"/>
</dbReference>
<accession>A0A2S6HHD4</accession>
<dbReference type="SUPFAM" id="SSF82693">
    <property type="entry name" value="Multidrug efflux transporter AcrB pore domain, PN1, PN2, PC1 and PC2 subdomains"/>
    <property type="match status" value="3"/>
</dbReference>
<dbReference type="Gene3D" id="3.30.70.1320">
    <property type="entry name" value="Multidrug efflux transporter AcrB pore domain like"/>
    <property type="match status" value="1"/>
</dbReference>
<dbReference type="PRINTS" id="PR00702">
    <property type="entry name" value="ACRIFLAVINRP"/>
</dbReference>
<evidence type="ECO:0000256" key="1">
    <source>
        <dbReference type="SAM" id="Phobius"/>
    </source>
</evidence>
<dbReference type="InterPro" id="IPR001036">
    <property type="entry name" value="Acrflvin-R"/>
</dbReference>
<protein>
    <submittedName>
        <fullName evidence="2">Multidrug efflux pump subunit AcrB</fullName>
    </submittedName>
</protein>
<dbReference type="Gene3D" id="1.20.1640.10">
    <property type="entry name" value="Multidrug efflux transporter AcrB transmembrane domain"/>
    <property type="match status" value="2"/>
</dbReference>
<dbReference type="RefSeq" id="WP_104439497.1">
    <property type="nucleotide sequence ID" value="NZ_PTJA01000017.1"/>
</dbReference>
<feature type="transmembrane region" description="Helical" evidence="1">
    <location>
        <begin position="906"/>
        <end position="926"/>
    </location>
</feature>
<dbReference type="Proteomes" id="UP000237749">
    <property type="component" value="Unassembled WGS sequence"/>
</dbReference>
<keyword evidence="3" id="KW-1185">Reference proteome</keyword>
<dbReference type="AlphaFoldDB" id="A0A2S6HHD4"/>
<name>A0A2S6HHD4_9FIRM</name>
<feature type="transmembrane region" description="Helical" evidence="1">
    <location>
        <begin position="426"/>
        <end position="447"/>
    </location>
</feature>
<keyword evidence="1" id="KW-0472">Membrane</keyword>
<dbReference type="GO" id="GO:0042910">
    <property type="term" value="F:xenobiotic transmembrane transporter activity"/>
    <property type="evidence" value="ECO:0007669"/>
    <property type="project" value="TreeGrafter"/>
</dbReference>
<dbReference type="PANTHER" id="PTHR32063:SF0">
    <property type="entry name" value="SWARMING MOTILITY PROTEIN SWRC"/>
    <property type="match status" value="1"/>
</dbReference>
<dbReference type="PANTHER" id="PTHR32063">
    <property type="match status" value="1"/>
</dbReference>
<feature type="transmembrane region" description="Helical" evidence="1">
    <location>
        <begin position="876"/>
        <end position="900"/>
    </location>
</feature>
<feature type="transmembrane region" description="Helical" evidence="1">
    <location>
        <begin position="380"/>
        <end position="405"/>
    </location>
</feature>
<dbReference type="EMBL" id="PTJA01000017">
    <property type="protein sequence ID" value="PPK76895.1"/>
    <property type="molecule type" value="Genomic_DNA"/>
</dbReference>
<evidence type="ECO:0000313" key="3">
    <source>
        <dbReference type="Proteomes" id="UP000237749"/>
    </source>
</evidence>
<feature type="transmembrane region" description="Helical" evidence="1">
    <location>
        <begin position="518"/>
        <end position="535"/>
    </location>
</feature>
<dbReference type="SUPFAM" id="SSF82866">
    <property type="entry name" value="Multidrug efflux transporter AcrB transmembrane domain"/>
    <property type="match status" value="2"/>
</dbReference>
<dbReference type="GO" id="GO:0005886">
    <property type="term" value="C:plasma membrane"/>
    <property type="evidence" value="ECO:0007669"/>
    <property type="project" value="TreeGrafter"/>
</dbReference>
<feature type="transmembrane region" description="Helical" evidence="1">
    <location>
        <begin position="331"/>
        <end position="347"/>
    </location>
</feature>
<keyword evidence="1" id="KW-1133">Transmembrane helix</keyword>
<feature type="transmembrane region" description="Helical" evidence="1">
    <location>
        <begin position="459"/>
        <end position="482"/>
    </location>
</feature>
<feature type="transmembrane region" description="Helical" evidence="1">
    <location>
        <begin position="947"/>
        <end position="966"/>
    </location>
</feature>
<feature type="transmembrane region" description="Helical" evidence="1">
    <location>
        <begin position="850"/>
        <end position="869"/>
    </location>
</feature>
<dbReference type="Gene3D" id="3.30.70.1430">
    <property type="entry name" value="Multidrug efflux transporter AcrB pore domain"/>
    <property type="match status" value="2"/>
</dbReference>
<dbReference type="OrthoDB" id="9758940at2"/>
<dbReference type="Pfam" id="PF00873">
    <property type="entry name" value="ACR_tran"/>
    <property type="match status" value="1"/>
</dbReference>
<gene>
    <name evidence="2" type="ORF">BXY41_117124</name>
</gene>